<evidence type="ECO:0000256" key="3">
    <source>
        <dbReference type="ARBA" id="ARBA00022729"/>
    </source>
</evidence>
<evidence type="ECO:0000256" key="1">
    <source>
        <dbReference type="ARBA" id="ARBA00004418"/>
    </source>
</evidence>
<dbReference type="InterPro" id="IPR030678">
    <property type="entry name" value="Peptide/Ni-bd"/>
</dbReference>
<name>K2N253_9HYPH</name>
<proteinExistence type="inferred from homology"/>
<gene>
    <name evidence="6" type="ORF">NA8A_15031</name>
</gene>
<dbReference type="PIRSF" id="PIRSF002741">
    <property type="entry name" value="MppA"/>
    <property type="match status" value="1"/>
</dbReference>
<accession>K2N253</accession>
<feature type="chain" id="PRO_5003861707" evidence="4">
    <location>
        <begin position="27"/>
        <end position="533"/>
    </location>
</feature>
<dbReference type="PANTHER" id="PTHR30290:SF38">
    <property type="entry name" value="D,D-DIPEPTIDE-BINDING PERIPLASMIC PROTEIN DDPA-RELATED"/>
    <property type="match status" value="1"/>
</dbReference>
<dbReference type="SUPFAM" id="SSF53850">
    <property type="entry name" value="Periplasmic binding protein-like II"/>
    <property type="match status" value="1"/>
</dbReference>
<reference evidence="6 7" key="1">
    <citation type="journal article" date="2012" name="J. Bacteriol.">
        <title>Genome Sequence of Nitratireductor indicus Type Strain C115.</title>
        <authorList>
            <person name="Lai Q."/>
            <person name="Li G."/>
            <person name="Yu Z."/>
            <person name="Shao Z."/>
        </authorList>
    </citation>
    <scope>NUCLEOTIDE SEQUENCE [LARGE SCALE GENOMIC DNA]</scope>
    <source>
        <strain evidence="6 7">C115</strain>
    </source>
</reference>
<evidence type="ECO:0000313" key="7">
    <source>
        <dbReference type="Proteomes" id="UP000007374"/>
    </source>
</evidence>
<keyword evidence="7" id="KW-1185">Reference proteome</keyword>
<evidence type="ECO:0000256" key="2">
    <source>
        <dbReference type="ARBA" id="ARBA00005695"/>
    </source>
</evidence>
<dbReference type="GO" id="GO:0043190">
    <property type="term" value="C:ATP-binding cassette (ABC) transporter complex"/>
    <property type="evidence" value="ECO:0007669"/>
    <property type="project" value="InterPro"/>
</dbReference>
<feature type="domain" description="Solute-binding protein family 5" evidence="5">
    <location>
        <begin position="76"/>
        <end position="442"/>
    </location>
</feature>
<dbReference type="PATRIC" id="fig|1231190.3.peg.3116"/>
<dbReference type="eggNOG" id="COG0747">
    <property type="taxonomic scope" value="Bacteria"/>
</dbReference>
<dbReference type="OrthoDB" id="9803988at2"/>
<dbReference type="RefSeq" id="WP_009451187.1">
    <property type="nucleotide sequence ID" value="NZ_AMSI01000010.1"/>
</dbReference>
<comment type="subcellular location">
    <subcellularLocation>
        <location evidence="1">Periplasm</location>
    </subcellularLocation>
</comment>
<evidence type="ECO:0000256" key="4">
    <source>
        <dbReference type="SAM" id="SignalP"/>
    </source>
</evidence>
<dbReference type="STRING" id="721133.SAMN05216176_11069"/>
<comment type="caution">
    <text evidence="6">The sequence shown here is derived from an EMBL/GenBank/DDBJ whole genome shotgun (WGS) entry which is preliminary data.</text>
</comment>
<dbReference type="Pfam" id="PF00496">
    <property type="entry name" value="SBP_bac_5"/>
    <property type="match status" value="1"/>
</dbReference>
<evidence type="ECO:0000259" key="5">
    <source>
        <dbReference type="Pfam" id="PF00496"/>
    </source>
</evidence>
<dbReference type="AlphaFoldDB" id="K2N253"/>
<dbReference type="GO" id="GO:1904680">
    <property type="term" value="F:peptide transmembrane transporter activity"/>
    <property type="evidence" value="ECO:0007669"/>
    <property type="project" value="TreeGrafter"/>
</dbReference>
<feature type="signal peptide" evidence="4">
    <location>
        <begin position="1"/>
        <end position="26"/>
    </location>
</feature>
<dbReference type="GO" id="GO:0030288">
    <property type="term" value="C:outer membrane-bounded periplasmic space"/>
    <property type="evidence" value="ECO:0007669"/>
    <property type="project" value="UniProtKB-ARBA"/>
</dbReference>
<dbReference type="EMBL" id="AMSI01000010">
    <property type="protein sequence ID" value="EKF41533.1"/>
    <property type="molecule type" value="Genomic_DNA"/>
</dbReference>
<sequence length="533" mass="59139">MRPINLIAGIGAMLCAAAAPIFHAQAEEPVKGGTVTFLMSPAPQILTSAITTAGAEQVVSSKISDSLFTYDFDLNPKPLLAKSYEVSEDGKRVTFHLREGVKWHDGEEFTSEDVAFTTMEVWKVLHGRGRTIFGNVEKVETPDKYTAVFVLSRPSPGMLKSLAAQQAQILPAHLYKGTDILTNPANLKPVGTGPFRVVSFTPGDNLVLERNPDYWDEGKPYIDKLVFRFIPDAATRSAALEAGEAQIAPQNLVPMVDLERLQATGEFEVTTKGYEFQNEMEMIEFNLDDPVMKDIRVRQAIAHAIDKDWIVDNIFFGYGISAKTPLHPQLTELYDASDVPQYDYDPEKAKALLEEAGYKPDANGTRLKLVVDPLPYGEHQNHVAAYMREAFREVGIDLEVRAQDFAGFVKRVYTDRDFQFTVNLLTGGSDPTIGTQRTFWTPSFKPGVGFSNGSHYSNPKMDEILESAAAEMDAAKRKALYHDFQKLAMEDLPVLPLTAVESTTIANKRLKNHTIDANGTYSNFANVYLEPAQ</sequence>
<dbReference type="PANTHER" id="PTHR30290">
    <property type="entry name" value="PERIPLASMIC BINDING COMPONENT OF ABC TRANSPORTER"/>
    <property type="match status" value="1"/>
</dbReference>
<dbReference type="InterPro" id="IPR000914">
    <property type="entry name" value="SBP_5_dom"/>
</dbReference>
<dbReference type="CDD" id="cd08517">
    <property type="entry name" value="PBP2_NikA_DppA_OppA_like_13"/>
    <property type="match status" value="1"/>
</dbReference>
<evidence type="ECO:0000313" key="6">
    <source>
        <dbReference type="EMBL" id="EKF41533.1"/>
    </source>
</evidence>
<organism evidence="6 7">
    <name type="scientific">Nitratireductor indicus C115</name>
    <dbReference type="NCBI Taxonomy" id="1231190"/>
    <lineage>
        <taxon>Bacteria</taxon>
        <taxon>Pseudomonadati</taxon>
        <taxon>Pseudomonadota</taxon>
        <taxon>Alphaproteobacteria</taxon>
        <taxon>Hyphomicrobiales</taxon>
        <taxon>Phyllobacteriaceae</taxon>
        <taxon>Nitratireductor</taxon>
    </lineage>
</organism>
<dbReference type="Gene3D" id="3.40.190.10">
    <property type="entry name" value="Periplasmic binding protein-like II"/>
    <property type="match status" value="1"/>
</dbReference>
<keyword evidence="3 4" id="KW-0732">Signal</keyword>
<protein>
    <submittedName>
        <fullName evidence="6">Peptide/opine/nickel ABC transporter periplasmic ligand-binding protein</fullName>
    </submittedName>
</protein>
<dbReference type="Proteomes" id="UP000007374">
    <property type="component" value="Unassembled WGS sequence"/>
</dbReference>
<dbReference type="GO" id="GO:0015833">
    <property type="term" value="P:peptide transport"/>
    <property type="evidence" value="ECO:0007669"/>
    <property type="project" value="TreeGrafter"/>
</dbReference>
<comment type="similarity">
    <text evidence="2">Belongs to the bacterial solute-binding protein 5 family.</text>
</comment>
<dbReference type="InterPro" id="IPR039424">
    <property type="entry name" value="SBP_5"/>
</dbReference>
<dbReference type="Gene3D" id="3.10.105.10">
    <property type="entry name" value="Dipeptide-binding Protein, Domain 3"/>
    <property type="match status" value="1"/>
</dbReference>